<dbReference type="Pfam" id="PF01193">
    <property type="entry name" value="RNA_pol_L"/>
    <property type="match status" value="1"/>
</dbReference>
<dbReference type="SUPFAM" id="SSF47789">
    <property type="entry name" value="C-terminal domain of RNA polymerase alpha subunit"/>
    <property type="match status" value="1"/>
</dbReference>
<reference evidence="9" key="1">
    <citation type="journal article" date="2015" name="Nature">
        <title>Complex archaea that bridge the gap between prokaryotes and eukaryotes.</title>
        <authorList>
            <person name="Spang A."/>
            <person name="Saw J.H."/>
            <person name="Jorgensen S.L."/>
            <person name="Zaremba-Niedzwiedzka K."/>
            <person name="Martijn J."/>
            <person name="Lind A.E."/>
            <person name="van Eijk R."/>
            <person name="Schleper C."/>
            <person name="Guy L."/>
            <person name="Ettema T.J."/>
        </authorList>
    </citation>
    <scope>NUCLEOTIDE SEQUENCE</scope>
</reference>
<keyword evidence="6" id="KW-0804">Transcription</keyword>
<dbReference type="Pfam" id="PF01000">
    <property type="entry name" value="RNA_pol_A_bac"/>
    <property type="match status" value="1"/>
</dbReference>
<proteinExistence type="inferred from homology"/>
<accession>A0A0F9PUE4</accession>
<comment type="similarity">
    <text evidence="1">Belongs to the RNA polymerase alpha chain family.</text>
</comment>
<dbReference type="CDD" id="cd06928">
    <property type="entry name" value="RNAP_alpha_NTD"/>
    <property type="match status" value="1"/>
</dbReference>
<name>A0A0F9PUE4_9ZZZZ</name>
<dbReference type="NCBIfam" id="NF003513">
    <property type="entry name" value="PRK05182.1-2"/>
    <property type="match status" value="1"/>
</dbReference>
<dbReference type="GO" id="GO:0000428">
    <property type="term" value="C:DNA-directed RNA polymerase complex"/>
    <property type="evidence" value="ECO:0007669"/>
    <property type="project" value="UniProtKB-KW"/>
</dbReference>
<dbReference type="FunFam" id="2.170.120.12:FF:000001">
    <property type="entry name" value="DNA-directed RNA polymerase subunit alpha"/>
    <property type="match status" value="1"/>
</dbReference>
<dbReference type="NCBIfam" id="NF003519">
    <property type="entry name" value="PRK05182.2-5"/>
    <property type="match status" value="1"/>
</dbReference>
<gene>
    <name evidence="9" type="ORF">LCGC14_0785350</name>
</gene>
<dbReference type="InterPro" id="IPR011773">
    <property type="entry name" value="DNA-dir_RpoA"/>
</dbReference>
<evidence type="ECO:0000256" key="5">
    <source>
        <dbReference type="ARBA" id="ARBA00022695"/>
    </source>
</evidence>
<protein>
    <recommendedName>
        <fullName evidence="2">DNA-directed RNA polymerase</fullName>
        <ecNumber evidence="2">2.7.7.6</ecNumber>
    </recommendedName>
</protein>
<evidence type="ECO:0000256" key="3">
    <source>
        <dbReference type="ARBA" id="ARBA00022478"/>
    </source>
</evidence>
<dbReference type="EC" id="2.7.7.6" evidence="2"/>
<dbReference type="SMART" id="SM00662">
    <property type="entry name" value="RPOLD"/>
    <property type="match status" value="1"/>
</dbReference>
<keyword evidence="5" id="KW-0548">Nucleotidyltransferase</keyword>
<dbReference type="SUPFAM" id="SSF56553">
    <property type="entry name" value="Insert subdomain of RNA polymerase alpha subunit"/>
    <property type="match status" value="1"/>
</dbReference>
<evidence type="ECO:0000256" key="2">
    <source>
        <dbReference type="ARBA" id="ARBA00012418"/>
    </source>
</evidence>
<evidence type="ECO:0000259" key="8">
    <source>
        <dbReference type="SMART" id="SM00662"/>
    </source>
</evidence>
<dbReference type="EMBL" id="LAZR01002050">
    <property type="protein sequence ID" value="KKN35265.1"/>
    <property type="molecule type" value="Genomic_DNA"/>
</dbReference>
<dbReference type="InterPro" id="IPR011262">
    <property type="entry name" value="DNA-dir_RNA_pol_insert"/>
</dbReference>
<organism evidence="9">
    <name type="scientific">marine sediment metagenome</name>
    <dbReference type="NCBI Taxonomy" id="412755"/>
    <lineage>
        <taxon>unclassified sequences</taxon>
        <taxon>metagenomes</taxon>
        <taxon>ecological metagenomes</taxon>
    </lineage>
</organism>
<evidence type="ECO:0000256" key="6">
    <source>
        <dbReference type="ARBA" id="ARBA00023163"/>
    </source>
</evidence>
<dbReference type="FunFam" id="1.10.150.20:FF:000001">
    <property type="entry name" value="DNA-directed RNA polymerase subunit alpha"/>
    <property type="match status" value="1"/>
</dbReference>
<dbReference type="AlphaFoldDB" id="A0A0F9PUE4"/>
<keyword evidence="4" id="KW-0808">Transferase</keyword>
<keyword evidence="3" id="KW-0240">DNA-directed RNA polymerase</keyword>
<dbReference type="InterPro" id="IPR036603">
    <property type="entry name" value="RBP11-like"/>
</dbReference>
<dbReference type="NCBIfam" id="TIGR02027">
    <property type="entry name" value="rpoA"/>
    <property type="match status" value="1"/>
</dbReference>
<dbReference type="Gene3D" id="2.170.120.12">
    <property type="entry name" value="DNA-directed RNA polymerase, insert domain"/>
    <property type="match status" value="1"/>
</dbReference>
<dbReference type="Gene3D" id="1.10.150.20">
    <property type="entry name" value="5' to 3' exonuclease, C-terminal subdomain"/>
    <property type="match status" value="1"/>
</dbReference>
<dbReference type="Gene3D" id="3.30.1360.10">
    <property type="entry name" value="RNA polymerase, RBP11-like subunit"/>
    <property type="match status" value="1"/>
</dbReference>
<dbReference type="InterPro" id="IPR011263">
    <property type="entry name" value="DNA-dir_RNA_pol_RpoA/D/Rpb3"/>
</dbReference>
<dbReference type="InterPro" id="IPR036643">
    <property type="entry name" value="RNApol_insert_sf"/>
</dbReference>
<evidence type="ECO:0000256" key="1">
    <source>
        <dbReference type="ARBA" id="ARBA00007123"/>
    </source>
</evidence>
<comment type="caution">
    <text evidence="9">The sequence shown here is derived from an EMBL/GenBank/DDBJ whole genome shotgun (WGS) entry which is preliminary data.</text>
</comment>
<dbReference type="GO" id="GO:0003899">
    <property type="term" value="F:DNA-directed RNA polymerase activity"/>
    <property type="evidence" value="ECO:0007669"/>
    <property type="project" value="UniProtKB-EC"/>
</dbReference>
<dbReference type="HAMAP" id="MF_00059">
    <property type="entry name" value="RNApol_bact_RpoA"/>
    <property type="match status" value="1"/>
</dbReference>
<evidence type="ECO:0000256" key="4">
    <source>
        <dbReference type="ARBA" id="ARBA00022679"/>
    </source>
</evidence>
<dbReference type="Pfam" id="PF03118">
    <property type="entry name" value="RNA_pol_A_CTD"/>
    <property type="match status" value="1"/>
</dbReference>
<dbReference type="InterPro" id="IPR011260">
    <property type="entry name" value="RNAP_asu_C"/>
</dbReference>
<feature type="domain" description="DNA-directed RNA polymerase RpoA/D/Rpb3-type" evidence="8">
    <location>
        <begin position="30"/>
        <end position="237"/>
    </location>
</feature>
<dbReference type="GO" id="GO:0003677">
    <property type="term" value="F:DNA binding"/>
    <property type="evidence" value="ECO:0007669"/>
    <property type="project" value="InterPro"/>
</dbReference>
<dbReference type="GO" id="GO:0006351">
    <property type="term" value="P:DNA-templated transcription"/>
    <property type="evidence" value="ECO:0007669"/>
    <property type="project" value="InterPro"/>
</dbReference>
<dbReference type="SUPFAM" id="SSF55257">
    <property type="entry name" value="RBP11-like subunits of RNA polymerase"/>
    <property type="match status" value="1"/>
</dbReference>
<dbReference type="GO" id="GO:0005737">
    <property type="term" value="C:cytoplasm"/>
    <property type="evidence" value="ECO:0007669"/>
    <property type="project" value="UniProtKB-ARBA"/>
</dbReference>
<comment type="catalytic activity">
    <reaction evidence="7">
        <text>RNA(n) + a ribonucleoside 5'-triphosphate = RNA(n+1) + diphosphate</text>
        <dbReference type="Rhea" id="RHEA:21248"/>
        <dbReference type="Rhea" id="RHEA-COMP:14527"/>
        <dbReference type="Rhea" id="RHEA-COMP:17342"/>
        <dbReference type="ChEBI" id="CHEBI:33019"/>
        <dbReference type="ChEBI" id="CHEBI:61557"/>
        <dbReference type="ChEBI" id="CHEBI:140395"/>
        <dbReference type="EC" id="2.7.7.6"/>
    </reaction>
</comment>
<dbReference type="GO" id="GO:0046983">
    <property type="term" value="F:protein dimerization activity"/>
    <property type="evidence" value="ECO:0007669"/>
    <property type="project" value="InterPro"/>
</dbReference>
<sequence length="342" mass="37631">MEGRMIHKNWAELIKPQQLDVKPGNDPARQATVIAEPLERGFGLTMGNALRRVLMSSLQGAAITSVQIDNVLHEFSSVSGVREDVTDIVLNLKGVSLRMEVEGPKRLSISAKGPGVVTAGDISESAGIEILNRDHVICHLDDNADVYMELTVNTGKGYVAADKNKPEDAPIGLIPIDAIYSPVKKVSYDVQPTREGQVLDYDKLTMKIDTDGSITPEDAVAFAARILQDQLGIFVNFDEPESASRQDDDDGLEFNPLLLKKVDELELSVRSANCLKNDNIVYIGDLIQKTEAEMLRTPNFGRKSLNEIKEVLSGMGLHLGMDVEDWPPDNIEDLAKKFEDSF</sequence>
<evidence type="ECO:0000256" key="7">
    <source>
        <dbReference type="ARBA" id="ARBA00048552"/>
    </source>
</evidence>
<evidence type="ECO:0000313" key="9">
    <source>
        <dbReference type="EMBL" id="KKN35265.1"/>
    </source>
</evidence>